<dbReference type="InterPro" id="IPR050266">
    <property type="entry name" value="AB_hydrolase_sf"/>
</dbReference>
<dbReference type="Gene3D" id="3.40.50.1820">
    <property type="entry name" value="alpha/beta hydrolase"/>
    <property type="match status" value="1"/>
</dbReference>
<dbReference type="EMBL" id="UINC01005328">
    <property type="protein sequence ID" value="SVA20614.1"/>
    <property type="molecule type" value="Genomic_DNA"/>
</dbReference>
<accession>A0A381TXS9</accession>
<dbReference type="PANTHER" id="PTHR43798">
    <property type="entry name" value="MONOACYLGLYCEROL LIPASE"/>
    <property type="match status" value="1"/>
</dbReference>
<proteinExistence type="predicted"/>
<dbReference type="InterPro" id="IPR029058">
    <property type="entry name" value="AB_hydrolase_fold"/>
</dbReference>
<evidence type="ECO:0000259" key="1">
    <source>
        <dbReference type="Pfam" id="PF00561"/>
    </source>
</evidence>
<dbReference type="SUPFAM" id="SSF53474">
    <property type="entry name" value="alpha/beta-Hydrolases"/>
    <property type="match status" value="1"/>
</dbReference>
<protein>
    <recommendedName>
        <fullName evidence="1">AB hydrolase-1 domain-containing protein</fullName>
    </recommendedName>
</protein>
<feature type="domain" description="AB hydrolase-1" evidence="1">
    <location>
        <begin position="42"/>
        <end position="159"/>
    </location>
</feature>
<dbReference type="AlphaFoldDB" id="A0A381TXS9"/>
<dbReference type="InterPro" id="IPR000073">
    <property type="entry name" value="AB_hydrolase_1"/>
</dbReference>
<evidence type="ECO:0000313" key="2">
    <source>
        <dbReference type="EMBL" id="SVA20614.1"/>
    </source>
</evidence>
<gene>
    <name evidence="2" type="ORF">METZ01_LOCUS73468</name>
</gene>
<name>A0A381TXS9_9ZZZZ</name>
<sequence>MAIIQEKPDWFNAALSVEHKSAFVEIKGAKVHYLEWGSNKNPSVIMLHGNHAHAYWFQFIGALLSEKYHFVVMSFSGMGDSDWRSRYERNTFVNDVWGVVEETKLDRPLIVGHSFGGMIALLTAGKFSSEMSGLLLVDYIINPPEKHVEWYEDWPKSKPPKIRNSKEDLLNRFRLMPPQECINQFLLDYIAEKSIRKTELGWSWTFDPTTYDNLVIGKDHLEILNKIQCPIAFFYGENSIEFEVNIGVKQMKEILPKGSPVVELKNAQHHMMLDQPITFTDELDKLIQELLRKN</sequence>
<dbReference type="Pfam" id="PF00561">
    <property type="entry name" value="Abhydrolase_1"/>
    <property type="match status" value="1"/>
</dbReference>
<reference evidence="2" key="1">
    <citation type="submission" date="2018-05" db="EMBL/GenBank/DDBJ databases">
        <authorList>
            <person name="Lanie J.A."/>
            <person name="Ng W.-L."/>
            <person name="Kazmierczak K.M."/>
            <person name="Andrzejewski T.M."/>
            <person name="Davidsen T.M."/>
            <person name="Wayne K.J."/>
            <person name="Tettelin H."/>
            <person name="Glass J.I."/>
            <person name="Rusch D."/>
            <person name="Podicherti R."/>
            <person name="Tsui H.-C.T."/>
            <person name="Winkler M.E."/>
        </authorList>
    </citation>
    <scope>NUCLEOTIDE SEQUENCE</scope>
</reference>
<organism evidence="2">
    <name type="scientific">marine metagenome</name>
    <dbReference type="NCBI Taxonomy" id="408172"/>
    <lineage>
        <taxon>unclassified sequences</taxon>
        <taxon>metagenomes</taxon>
        <taxon>ecological metagenomes</taxon>
    </lineage>
</organism>